<keyword evidence="2" id="KW-0808">Transferase</keyword>
<dbReference type="InterPro" id="IPR013216">
    <property type="entry name" value="Methyltransf_11"/>
</dbReference>
<keyword evidence="3" id="KW-1185">Reference proteome</keyword>
<dbReference type="Pfam" id="PF08241">
    <property type="entry name" value="Methyltransf_11"/>
    <property type="match status" value="1"/>
</dbReference>
<accession>A0A418V968</accession>
<sequence length="205" mass="22979">MRDLTPAQRSNFLPVTAWGYAWWRAHSLSLLSGEPFSLEREERLFQAICTPQAGQHWLDAGTSAGFYAGVLARAECRVTAADLSTTMLRVAAQRERAPLIAWERVNIEQNGWPDRSFDGVTVGATLNETAHPDVFLHQLERVLKPGGHLWLMFVPAMGGLGQWSLSRLGGLFFPDPSWVERHLPRCTLVHAFRAGRVQFMALVRS</sequence>
<dbReference type="PANTHER" id="PTHR42912">
    <property type="entry name" value="METHYLTRANSFERASE"/>
    <property type="match status" value="1"/>
</dbReference>
<keyword evidence="2" id="KW-0489">Methyltransferase</keyword>
<dbReference type="Proteomes" id="UP000286287">
    <property type="component" value="Unassembled WGS sequence"/>
</dbReference>
<organism evidence="2 3">
    <name type="scientific">Deinococcus cavernae</name>
    <dbReference type="NCBI Taxonomy" id="2320857"/>
    <lineage>
        <taxon>Bacteria</taxon>
        <taxon>Thermotogati</taxon>
        <taxon>Deinococcota</taxon>
        <taxon>Deinococci</taxon>
        <taxon>Deinococcales</taxon>
        <taxon>Deinococcaceae</taxon>
        <taxon>Deinococcus</taxon>
    </lineage>
</organism>
<dbReference type="InterPro" id="IPR050508">
    <property type="entry name" value="Methyltransf_Superfamily"/>
</dbReference>
<dbReference type="CDD" id="cd02440">
    <property type="entry name" value="AdoMet_MTases"/>
    <property type="match status" value="1"/>
</dbReference>
<dbReference type="RefSeq" id="WP_119765028.1">
    <property type="nucleotide sequence ID" value="NZ_QYUJ01000014.1"/>
</dbReference>
<name>A0A418V968_9DEIO</name>
<proteinExistence type="predicted"/>
<evidence type="ECO:0000313" key="2">
    <source>
        <dbReference type="EMBL" id="RJF72665.1"/>
    </source>
</evidence>
<feature type="domain" description="Methyltransferase type 11" evidence="1">
    <location>
        <begin position="58"/>
        <end position="150"/>
    </location>
</feature>
<evidence type="ECO:0000259" key="1">
    <source>
        <dbReference type="Pfam" id="PF08241"/>
    </source>
</evidence>
<protein>
    <submittedName>
        <fullName evidence="2">Class I SAM-dependent methyltransferase</fullName>
    </submittedName>
</protein>
<dbReference type="Gene3D" id="3.40.50.150">
    <property type="entry name" value="Vaccinia Virus protein VP39"/>
    <property type="match status" value="1"/>
</dbReference>
<dbReference type="EMBL" id="QYUJ01000014">
    <property type="protein sequence ID" value="RJF72665.1"/>
    <property type="molecule type" value="Genomic_DNA"/>
</dbReference>
<evidence type="ECO:0000313" key="3">
    <source>
        <dbReference type="Proteomes" id="UP000286287"/>
    </source>
</evidence>
<dbReference type="GO" id="GO:0008757">
    <property type="term" value="F:S-adenosylmethionine-dependent methyltransferase activity"/>
    <property type="evidence" value="ECO:0007669"/>
    <property type="project" value="InterPro"/>
</dbReference>
<dbReference type="AlphaFoldDB" id="A0A418V968"/>
<dbReference type="InterPro" id="IPR029063">
    <property type="entry name" value="SAM-dependent_MTases_sf"/>
</dbReference>
<dbReference type="GO" id="GO:0032259">
    <property type="term" value="P:methylation"/>
    <property type="evidence" value="ECO:0007669"/>
    <property type="project" value="UniProtKB-KW"/>
</dbReference>
<reference evidence="2 3" key="1">
    <citation type="submission" date="2018-09" db="EMBL/GenBank/DDBJ databases">
        <authorList>
            <person name="Zhu H."/>
        </authorList>
    </citation>
    <scope>NUCLEOTIDE SEQUENCE [LARGE SCALE GENOMIC DNA]</scope>
    <source>
        <strain evidence="2 3">K2S05-167</strain>
    </source>
</reference>
<dbReference type="SUPFAM" id="SSF53335">
    <property type="entry name" value="S-adenosyl-L-methionine-dependent methyltransferases"/>
    <property type="match status" value="1"/>
</dbReference>
<gene>
    <name evidence="2" type="ORF">D3875_15065</name>
</gene>
<dbReference type="OrthoDB" id="69144at2"/>
<comment type="caution">
    <text evidence="2">The sequence shown here is derived from an EMBL/GenBank/DDBJ whole genome shotgun (WGS) entry which is preliminary data.</text>
</comment>